<dbReference type="AlphaFoldDB" id="A0A0F9DEL2"/>
<protein>
    <submittedName>
        <fullName evidence="1">Uncharacterized protein</fullName>
    </submittedName>
</protein>
<accession>A0A0F9DEL2</accession>
<dbReference type="EMBL" id="LAZR01031988">
    <property type="protein sequence ID" value="KKL52171.1"/>
    <property type="molecule type" value="Genomic_DNA"/>
</dbReference>
<proteinExistence type="predicted"/>
<sequence length="61" mass="7609">MSKFQWPFVRRSKLETILAEIDDWRKSYEHRLDKSERKQYLSGLNFATRYFRMKLWGNPRP</sequence>
<gene>
    <name evidence="1" type="ORF">LCGC14_2288150</name>
</gene>
<reference evidence="1" key="1">
    <citation type="journal article" date="2015" name="Nature">
        <title>Complex archaea that bridge the gap between prokaryotes and eukaryotes.</title>
        <authorList>
            <person name="Spang A."/>
            <person name="Saw J.H."/>
            <person name="Jorgensen S.L."/>
            <person name="Zaremba-Niedzwiedzka K."/>
            <person name="Martijn J."/>
            <person name="Lind A.E."/>
            <person name="van Eijk R."/>
            <person name="Schleper C."/>
            <person name="Guy L."/>
            <person name="Ettema T.J."/>
        </authorList>
    </citation>
    <scope>NUCLEOTIDE SEQUENCE</scope>
</reference>
<comment type="caution">
    <text evidence="1">The sequence shown here is derived from an EMBL/GenBank/DDBJ whole genome shotgun (WGS) entry which is preliminary data.</text>
</comment>
<evidence type="ECO:0000313" key="1">
    <source>
        <dbReference type="EMBL" id="KKL52171.1"/>
    </source>
</evidence>
<organism evidence="1">
    <name type="scientific">marine sediment metagenome</name>
    <dbReference type="NCBI Taxonomy" id="412755"/>
    <lineage>
        <taxon>unclassified sequences</taxon>
        <taxon>metagenomes</taxon>
        <taxon>ecological metagenomes</taxon>
    </lineage>
</organism>
<name>A0A0F9DEL2_9ZZZZ</name>